<feature type="binding site" evidence="5">
    <location>
        <position position="330"/>
    </location>
    <ligand>
        <name>substrate</name>
    </ligand>
</feature>
<feature type="region of interest" description="Disordered" evidence="6">
    <location>
        <begin position="665"/>
        <end position="747"/>
    </location>
</feature>
<reference evidence="10" key="1">
    <citation type="submission" date="2025-08" db="UniProtKB">
        <authorList>
            <consortium name="RefSeq"/>
        </authorList>
    </citation>
    <scope>IDENTIFICATION</scope>
    <source>
        <tissue evidence="10">Adult</tissue>
    </source>
</reference>
<dbReference type="GO" id="GO:0004649">
    <property type="term" value="F:poly(ADP-ribose) glycohydrolase activity"/>
    <property type="evidence" value="ECO:0007669"/>
    <property type="project" value="UniProtKB-EC"/>
</dbReference>
<dbReference type="GO" id="GO:0005737">
    <property type="term" value="C:cytoplasm"/>
    <property type="evidence" value="ECO:0007669"/>
    <property type="project" value="TreeGrafter"/>
</dbReference>
<dbReference type="InParanoid" id="A0A6I9VFA5"/>
<feature type="compositionally biased region" description="Polar residues" evidence="6">
    <location>
        <begin position="716"/>
        <end position="725"/>
    </location>
</feature>
<comment type="similarity">
    <text evidence="1">Belongs to the poly(ADP-ribose) glycohydrolase family.</text>
</comment>
<gene>
    <name evidence="10" type="primary">LOC105229733</name>
</gene>
<dbReference type="FunCoup" id="A0A6I9VFA5">
    <property type="interactions" value="2083"/>
</dbReference>
<dbReference type="GO" id="GO:0005975">
    <property type="term" value="P:carbohydrate metabolic process"/>
    <property type="evidence" value="ECO:0007669"/>
    <property type="project" value="InterPro"/>
</dbReference>
<dbReference type="PANTHER" id="PTHR12837:SF15">
    <property type="entry name" value="POLY(ADP-RIBOSE) GLYCOHYDROLASE"/>
    <property type="match status" value="1"/>
</dbReference>
<dbReference type="KEGG" id="bdr:105229733"/>
<feature type="binding site" evidence="5">
    <location>
        <position position="385"/>
    </location>
    <ligand>
        <name>substrate</name>
    </ligand>
</feature>
<feature type="binding site" evidence="5">
    <location>
        <position position="344"/>
    </location>
    <ligand>
        <name>substrate</name>
    </ligand>
</feature>
<evidence type="ECO:0000256" key="3">
    <source>
        <dbReference type="ARBA" id="ARBA00022801"/>
    </source>
</evidence>
<feature type="compositionally biased region" description="Low complexity" evidence="6">
    <location>
        <begin position="609"/>
        <end position="626"/>
    </location>
</feature>
<evidence type="ECO:0000256" key="2">
    <source>
        <dbReference type="ARBA" id="ARBA00012255"/>
    </source>
</evidence>
<evidence type="ECO:0000313" key="10">
    <source>
        <dbReference type="RefSeq" id="XP_011208469.2"/>
    </source>
</evidence>
<evidence type="ECO:0000256" key="5">
    <source>
        <dbReference type="PIRSR" id="PIRSR607724-2"/>
    </source>
</evidence>
<feature type="compositionally biased region" description="Polar residues" evidence="6">
    <location>
        <begin position="635"/>
        <end position="645"/>
    </location>
</feature>
<feature type="domain" description="PARG catalytic Macro" evidence="7">
    <location>
        <begin position="294"/>
        <end position="496"/>
    </location>
</feature>
<dbReference type="AlphaFoldDB" id="A0A6I9VFA5"/>
<dbReference type="GO" id="GO:1990966">
    <property type="term" value="P:ATP generation from poly-ADP-D-ribose"/>
    <property type="evidence" value="ECO:0007669"/>
    <property type="project" value="TreeGrafter"/>
</dbReference>
<keyword evidence="3" id="KW-0378">Hydrolase</keyword>
<dbReference type="GO" id="GO:0009225">
    <property type="term" value="P:nucleotide-sugar metabolic process"/>
    <property type="evidence" value="ECO:0007669"/>
    <property type="project" value="TreeGrafter"/>
</dbReference>
<dbReference type="EC" id="3.2.1.143" evidence="2"/>
<feature type="region of interest" description="Disordered" evidence="6">
    <location>
        <begin position="1"/>
        <end position="31"/>
    </location>
</feature>
<feature type="region of interest" description="Disordered" evidence="6">
    <location>
        <begin position="599"/>
        <end position="645"/>
    </location>
</feature>
<proteinExistence type="inferred from homology"/>
<dbReference type="OrthoDB" id="1937899at2759"/>
<dbReference type="Pfam" id="PF20811">
    <property type="entry name" value="PARG_cat_N"/>
    <property type="match status" value="1"/>
</dbReference>
<feature type="compositionally biased region" description="Polar residues" evidence="6">
    <location>
        <begin position="734"/>
        <end position="747"/>
    </location>
</feature>
<feature type="active site" evidence="4">
    <location>
        <position position="346"/>
    </location>
</feature>
<feature type="compositionally biased region" description="Polar residues" evidence="6">
    <location>
        <begin position="672"/>
        <end position="685"/>
    </location>
</feature>
<dbReference type="Proteomes" id="UP001652620">
    <property type="component" value="Chromosome 4"/>
</dbReference>
<feature type="domain" description="PARG helical" evidence="8">
    <location>
        <begin position="160"/>
        <end position="285"/>
    </location>
</feature>
<organism evidence="9 10">
    <name type="scientific">Bactrocera dorsalis</name>
    <name type="common">Oriental fruit fly</name>
    <name type="synonym">Dacus dorsalis</name>
    <dbReference type="NCBI Taxonomy" id="27457"/>
    <lineage>
        <taxon>Eukaryota</taxon>
        <taxon>Metazoa</taxon>
        <taxon>Ecdysozoa</taxon>
        <taxon>Arthropoda</taxon>
        <taxon>Hexapoda</taxon>
        <taxon>Insecta</taxon>
        <taxon>Pterygota</taxon>
        <taxon>Neoptera</taxon>
        <taxon>Endopterygota</taxon>
        <taxon>Diptera</taxon>
        <taxon>Brachycera</taxon>
        <taxon>Muscomorpha</taxon>
        <taxon>Tephritoidea</taxon>
        <taxon>Tephritidae</taxon>
        <taxon>Bactrocera</taxon>
        <taxon>Bactrocera</taxon>
    </lineage>
</organism>
<dbReference type="PANTHER" id="PTHR12837">
    <property type="entry name" value="POLY ADP-RIBOSE GLYCOHYDROLASE"/>
    <property type="match status" value="1"/>
</dbReference>
<feature type="active site" evidence="4">
    <location>
        <position position="345"/>
    </location>
</feature>
<evidence type="ECO:0000313" key="9">
    <source>
        <dbReference type="Proteomes" id="UP001652620"/>
    </source>
</evidence>
<dbReference type="GeneID" id="105229733"/>
<evidence type="ECO:0000259" key="8">
    <source>
        <dbReference type="Pfam" id="PF20811"/>
    </source>
</evidence>
<accession>A0A6I9VFA5</accession>
<evidence type="ECO:0000256" key="6">
    <source>
        <dbReference type="SAM" id="MobiDB-lite"/>
    </source>
</evidence>
<dbReference type="GO" id="GO:0005634">
    <property type="term" value="C:nucleus"/>
    <property type="evidence" value="ECO:0007669"/>
    <property type="project" value="TreeGrafter"/>
</dbReference>
<dbReference type="RefSeq" id="XP_011208469.2">
    <property type="nucleotide sequence ID" value="XM_011210167.4"/>
</dbReference>
<evidence type="ECO:0000256" key="4">
    <source>
        <dbReference type="PIRSR" id="PIRSR607724-1"/>
    </source>
</evidence>
<feature type="compositionally biased region" description="Polar residues" evidence="6">
    <location>
        <begin position="1"/>
        <end position="13"/>
    </location>
</feature>
<dbReference type="GO" id="GO:0006282">
    <property type="term" value="P:regulation of DNA repair"/>
    <property type="evidence" value="ECO:0007669"/>
    <property type="project" value="InterPro"/>
</dbReference>
<dbReference type="InterPro" id="IPR007724">
    <property type="entry name" value="Poly_GlycHdrlase"/>
</dbReference>
<evidence type="ECO:0000256" key="1">
    <source>
        <dbReference type="ARBA" id="ARBA00009545"/>
    </source>
</evidence>
<feature type="active site" evidence="4">
    <location>
        <position position="327"/>
    </location>
</feature>
<dbReference type="Pfam" id="PF05028">
    <property type="entry name" value="PARG_cat_C"/>
    <property type="match status" value="1"/>
</dbReference>
<evidence type="ECO:0000259" key="7">
    <source>
        <dbReference type="Pfam" id="PF05028"/>
    </source>
</evidence>
<dbReference type="InterPro" id="IPR046372">
    <property type="entry name" value="PARG_cat_C"/>
</dbReference>
<protein>
    <recommendedName>
        <fullName evidence="2">poly(ADP-ribose) glycohydrolase</fullName>
        <ecNumber evidence="2">3.2.1.143</ecNumber>
    </recommendedName>
</protein>
<sequence length="747" mass="83660">MAEGGSCSNTSAGNRVCIENGAESPTTDEQWRGCSMEEIHRGLNEFELDHLPAVRPSETHTVLYHCPIREPDNVPPRPLRAHHKWDAIHVRLPCSSKSQYPVTAEDGSSTIEARWGMIEKALLQPITNSKELQAAILSYNTKYEGQWNFHSLHRLFEDDLDESESRVFFEDLLPRIIRLALRLPELVQAPIPLLKQGQNHSVTLTQQQVSCLLANAFLCTFPRRNTMKKRSEYSTFPDINFNRLFQSGGKAVIEKIKCICHYFRRVCPTERDSSNVPTGVVTFARRSLEPAELPNWGECKAPLGVTPLHITSDGTIEDQGFGLLQVDFANKFLGGGVLGGGCVQEEIRFVICPELLLSKLFTECLRPTEALLMVGAERFSDYSGYASTFEWAGNHEDCIPRDSSRRRQTHIVAIDALHFMQSQHQYREEQIKRELNKAYVGLQHTLITPAPGVASGNWGCGAFGGDPRLKALLQLMVCTVTQRPLVYFTFGDAQLRDEVHRMHTFLLEHNVCVKDLWNLLTSYQSQNMPGNELYNFIYGCISNTLKRSPKTKLTSPKNKNMRSLLTSWLKPKQTITKEKPTSTPTPRRINLSEDIFASTSDSEVEGHEVAPAITISSTSTSVSPPAEVEEEKNAPNLSTVDLTNQSQSNDSVVANLLNSEEVVFDSVESGRPESQITESKNNIPTEKQLGKTKVSPPSEKPTGSRQRSLLEMLDQCYTTKSNNGPDTKRICLSKISNPNTKTPTKQQ</sequence>
<name>A0A6I9VFA5_BACDO</name>
<keyword evidence="9" id="KW-1185">Reference proteome</keyword>
<dbReference type="InterPro" id="IPR048362">
    <property type="entry name" value="PARG_helical"/>
</dbReference>